<accession>F1A5I3</accession>
<evidence type="ECO:0000313" key="2">
    <source>
        <dbReference type="EMBL" id="EGC28548.1"/>
    </source>
</evidence>
<proteinExistence type="predicted"/>
<dbReference type="RefSeq" id="XP_003294925.1">
    <property type="nucleotide sequence ID" value="XM_003294877.1"/>
</dbReference>
<sequence length="157" mass="18377">MDNNIEGLIKETLMNKKNNNISSEEEFKSCEIEKFLKEIQNSCLSQYDKDKLLQSLYYSQGGSIEYYRDQLNNTVKQYQIENKIHKANQLLKSMNEKLDTKSNSLNEIEQEITDIKSNLLHSTINKSKYNEVQNVFDSTVEKIKSQIVNQKIKNTLK</sequence>
<dbReference type="eggNOG" id="ENOG502RIFF">
    <property type="taxonomic scope" value="Eukaryota"/>
</dbReference>
<protein>
    <recommendedName>
        <fullName evidence="4">Biogenesis of lysosome-related organelles complex 1 subunit 5</fullName>
    </recommendedName>
</protein>
<dbReference type="OMA" id="CHGGNID"/>
<dbReference type="OrthoDB" id="10516715at2759"/>
<keyword evidence="1" id="KW-0175">Coiled coil</keyword>
<dbReference type="InParanoid" id="F1A5I3"/>
<gene>
    <name evidence="2" type="ORF">DICPUDRAFT_85371</name>
</gene>
<dbReference type="GeneID" id="10510728"/>
<name>F1A5I3_DICPU</name>
<dbReference type="EMBL" id="GL871601">
    <property type="protein sequence ID" value="EGC28548.1"/>
    <property type="molecule type" value="Genomic_DNA"/>
</dbReference>
<dbReference type="FunCoup" id="F1A5I3">
    <property type="interactions" value="937"/>
</dbReference>
<evidence type="ECO:0008006" key="4">
    <source>
        <dbReference type="Google" id="ProtNLM"/>
    </source>
</evidence>
<reference evidence="3" key="1">
    <citation type="journal article" date="2011" name="Genome Biol.">
        <title>Comparative genomics of the social amoebae Dictyostelium discoideum and Dictyostelium purpureum.</title>
        <authorList>
            <consortium name="US DOE Joint Genome Institute (JGI-PGF)"/>
            <person name="Sucgang R."/>
            <person name="Kuo A."/>
            <person name="Tian X."/>
            <person name="Salerno W."/>
            <person name="Parikh A."/>
            <person name="Feasley C.L."/>
            <person name="Dalin E."/>
            <person name="Tu H."/>
            <person name="Huang E."/>
            <person name="Barry K."/>
            <person name="Lindquist E."/>
            <person name="Shapiro H."/>
            <person name="Bruce D."/>
            <person name="Schmutz J."/>
            <person name="Salamov A."/>
            <person name="Fey P."/>
            <person name="Gaudet P."/>
            <person name="Anjard C."/>
            <person name="Babu M.M."/>
            <person name="Basu S."/>
            <person name="Bushmanova Y."/>
            <person name="van der Wel H."/>
            <person name="Katoh-Kurasawa M."/>
            <person name="Dinh C."/>
            <person name="Coutinho P.M."/>
            <person name="Saito T."/>
            <person name="Elias M."/>
            <person name="Schaap P."/>
            <person name="Kay R.R."/>
            <person name="Henrissat B."/>
            <person name="Eichinger L."/>
            <person name="Rivero F."/>
            <person name="Putnam N.H."/>
            <person name="West C.M."/>
            <person name="Loomis W.F."/>
            <person name="Chisholm R.L."/>
            <person name="Shaulsky G."/>
            <person name="Strassmann J.E."/>
            <person name="Queller D.C."/>
            <person name="Kuspa A."/>
            <person name="Grigoriev I.V."/>
        </authorList>
    </citation>
    <scope>NUCLEOTIDE SEQUENCE [LARGE SCALE GENOMIC DNA]</scope>
    <source>
        <strain evidence="3">QSDP1</strain>
    </source>
</reference>
<dbReference type="VEuPathDB" id="AmoebaDB:DICPUDRAFT_85371"/>
<keyword evidence="3" id="KW-1185">Reference proteome</keyword>
<dbReference type="AlphaFoldDB" id="F1A5I3"/>
<dbReference type="Proteomes" id="UP000001064">
    <property type="component" value="Unassembled WGS sequence"/>
</dbReference>
<evidence type="ECO:0000313" key="3">
    <source>
        <dbReference type="Proteomes" id="UP000001064"/>
    </source>
</evidence>
<feature type="coiled-coil region" evidence="1">
    <location>
        <begin position="68"/>
        <end position="118"/>
    </location>
</feature>
<dbReference type="KEGG" id="dpp:DICPUDRAFT_85371"/>
<organism evidence="2 3">
    <name type="scientific">Dictyostelium purpureum</name>
    <name type="common">Slime mold</name>
    <dbReference type="NCBI Taxonomy" id="5786"/>
    <lineage>
        <taxon>Eukaryota</taxon>
        <taxon>Amoebozoa</taxon>
        <taxon>Evosea</taxon>
        <taxon>Eumycetozoa</taxon>
        <taxon>Dictyostelia</taxon>
        <taxon>Dictyosteliales</taxon>
        <taxon>Dictyosteliaceae</taxon>
        <taxon>Dictyostelium</taxon>
    </lineage>
</organism>
<evidence type="ECO:0000256" key="1">
    <source>
        <dbReference type="SAM" id="Coils"/>
    </source>
</evidence>